<dbReference type="FunFam" id="3.40.50.300:FF:000021">
    <property type="entry name" value="Lon protease homolog"/>
    <property type="match status" value="1"/>
</dbReference>
<keyword evidence="4 10" id="KW-0547">Nucleotide-binding</keyword>
<dbReference type="PRINTS" id="PR00830">
    <property type="entry name" value="ENDOLAPTASE"/>
</dbReference>
<dbReference type="GO" id="GO:0004252">
    <property type="term" value="F:serine-type endopeptidase activity"/>
    <property type="evidence" value="ECO:0007669"/>
    <property type="project" value="UniProtKB-UniRule"/>
</dbReference>
<reference evidence="18" key="1">
    <citation type="submission" date="2023-02" db="EMBL/GenBank/DDBJ databases">
        <title>Host association and intracellularity evolved multiple times independently in the Rickettsiales.</title>
        <authorList>
            <person name="Castelli M."/>
            <person name="Nardi T."/>
            <person name="Gammuto L."/>
            <person name="Bellinzona G."/>
            <person name="Sabaneyeva E."/>
            <person name="Potekhin A."/>
            <person name="Serra V."/>
            <person name="Petroni G."/>
            <person name="Sassera D."/>
        </authorList>
    </citation>
    <scope>NUCLEOTIDE SEQUENCE</scope>
    <source>
        <strain evidence="18">USBL-36I1</strain>
    </source>
</reference>
<name>A0AAE4VJZ3_9RICK</name>
<evidence type="ECO:0000256" key="8">
    <source>
        <dbReference type="ARBA" id="ARBA00023016"/>
    </source>
</evidence>
<dbReference type="SMART" id="SM00382">
    <property type="entry name" value="AAA"/>
    <property type="match status" value="1"/>
</dbReference>
<dbReference type="FunFam" id="1.20.5.5270:FF:000002">
    <property type="entry name" value="Lon protease homolog"/>
    <property type="match status" value="1"/>
</dbReference>
<dbReference type="InterPro" id="IPR027065">
    <property type="entry name" value="Lon_Prtase"/>
</dbReference>
<keyword evidence="8 10" id="KW-0346">Stress response</keyword>
<sequence>MENTNNKINKTKLTISKTTKGKYETYPVVPLRDMVMFPRMIVTIYIGRESSISALSKTNNTDNKILLVAQKDSTIDKPDAKDLHKVGVIAKVLHTLKLNESGTRNIKVLVEGQSKCSIHSFKTEEDCLFAKVKIVETTNGNFSEDEIKVMRRSLVEEFEIYVRNNRRISIDILNGILQLKENDTLCNAISAHMPLSGAKKQEILELPNVYKQMESLLVFIKSEINFNEAGRRIQQRVQKQVETNQKHYLLGEQLKAIYAELGENNVHEEYKQLKDIAEKSGMPSSVRKKFDIELQRLKSMSPMSAEANISRVYIDWLKDIPWNKKSNLVNSMDYAENIMNTDHYGLSKVKDRVLEYLAVMMRTQKSLGTVICFVGPPGVGKTSLARSIAKATGREFGKISLGGIRDEAEIRGHRKTYVGAMPGRIVRILKDLGVNNPIILLDEIDKIGGLSEYRGDPSAALLDILDPEQNKYFSDNYLEVEIDLSSVLFICTANSLNISRPLLDRMEIIKISGYVEEEKIAIAKNHLMKKQYKLNGISENELIIVDNAIEDIIRYYTRESGVRNLEREISKIMRKSVRNLISKESCQINAFVEGSNNNISNQENTSSILIENNPILLSISSDNLKEFLGNRKYNIGLIDKKDGIGLCNGLAYTEVGGDLLPIEVLIVPGKGEVKTTGKLGEVMRESIMAAWTHIKYCCSDLNIPSQYFEKHDCHVHVPEGAVPKDGPSAGCAIATAIISSITNIPVRRDIAMTGEISLHGKVLPIGGLKEKVIAAAMGGVSCVFIPQENVKDLEDVPQSAKDAIEFISVSYIHEIWSKALLSPISNHRNTFAIKNDPIVDINGLINKCDIKNEKRNKRKNIINPSCFS</sequence>
<feature type="domain" description="Lon N-terminal" evidence="17">
    <location>
        <begin position="26"/>
        <end position="224"/>
    </location>
</feature>
<evidence type="ECO:0000256" key="11">
    <source>
        <dbReference type="PIRNR" id="PIRNR001174"/>
    </source>
</evidence>
<dbReference type="GO" id="GO:0043565">
    <property type="term" value="F:sequence-specific DNA binding"/>
    <property type="evidence" value="ECO:0007669"/>
    <property type="project" value="UniProtKB-UniRule"/>
</dbReference>
<dbReference type="Gene3D" id="3.40.50.300">
    <property type="entry name" value="P-loop containing nucleotide triphosphate hydrolases"/>
    <property type="match status" value="1"/>
</dbReference>
<dbReference type="Proteomes" id="UP001289135">
    <property type="component" value="Unassembled WGS sequence"/>
</dbReference>
<comment type="caution">
    <text evidence="18">The sequence shown here is derived from an EMBL/GenBank/DDBJ whole genome shotgun (WGS) entry which is preliminary data.</text>
</comment>
<dbReference type="EC" id="3.4.21.53" evidence="10 11"/>
<dbReference type="PROSITE" id="PS51787">
    <property type="entry name" value="LON_N"/>
    <property type="match status" value="1"/>
</dbReference>
<dbReference type="PANTHER" id="PTHR43718">
    <property type="entry name" value="LON PROTEASE"/>
    <property type="match status" value="1"/>
</dbReference>
<dbReference type="Gene3D" id="1.20.5.5270">
    <property type="match status" value="1"/>
</dbReference>
<dbReference type="SUPFAM" id="SSF52540">
    <property type="entry name" value="P-loop containing nucleoside triphosphate hydrolases"/>
    <property type="match status" value="1"/>
</dbReference>
<dbReference type="Gene3D" id="1.20.58.1480">
    <property type="match status" value="1"/>
</dbReference>
<dbReference type="GO" id="GO:0004176">
    <property type="term" value="F:ATP-dependent peptidase activity"/>
    <property type="evidence" value="ECO:0007669"/>
    <property type="project" value="UniProtKB-UniRule"/>
</dbReference>
<evidence type="ECO:0000256" key="10">
    <source>
        <dbReference type="HAMAP-Rule" id="MF_01973"/>
    </source>
</evidence>
<feature type="binding site" evidence="10 13">
    <location>
        <begin position="375"/>
        <end position="382"/>
    </location>
    <ligand>
        <name>ATP</name>
        <dbReference type="ChEBI" id="CHEBI:30616"/>
    </ligand>
</feature>
<evidence type="ECO:0000256" key="7">
    <source>
        <dbReference type="ARBA" id="ARBA00022840"/>
    </source>
</evidence>
<dbReference type="RefSeq" id="WP_322498794.1">
    <property type="nucleotide sequence ID" value="NZ_JARGYU010000002.1"/>
</dbReference>
<dbReference type="HAMAP" id="MF_01973">
    <property type="entry name" value="lon_bact"/>
    <property type="match status" value="1"/>
</dbReference>
<comment type="catalytic activity">
    <reaction evidence="9 10 11 14">
        <text>Hydrolysis of proteins in presence of ATP.</text>
        <dbReference type="EC" id="3.4.21.53"/>
    </reaction>
</comment>
<keyword evidence="7 10" id="KW-0067">ATP-binding</keyword>
<protein>
    <recommendedName>
        <fullName evidence="10 11">Lon protease</fullName>
        <ecNumber evidence="10 11">3.4.21.53</ecNumber>
    </recommendedName>
    <alternativeName>
        <fullName evidence="10">ATP-dependent protease La</fullName>
    </alternativeName>
</protein>
<feature type="domain" description="Lon proteolytic" evidence="16">
    <location>
        <begin position="641"/>
        <end position="822"/>
    </location>
</feature>
<evidence type="ECO:0000256" key="3">
    <source>
        <dbReference type="ARBA" id="ARBA00022670"/>
    </source>
</evidence>
<dbReference type="InterPro" id="IPR003593">
    <property type="entry name" value="AAA+_ATPase"/>
</dbReference>
<accession>A0AAE4VJZ3</accession>
<dbReference type="InterPro" id="IPR046336">
    <property type="entry name" value="Lon_prtase_N_sf"/>
</dbReference>
<feature type="active site" evidence="10 12">
    <location>
        <position position="728"/>
    </location>
</feature>
<dbReference type="PANTHER" id="PTHR43718:SF2">
    <property type="entry name" value="LON PROTEASE HOMOLOG, MITOCHONDRIAL"/>
    <property type="match status" value="1"/>
</dbReference>
<dbReference type="GO" id="GO:0006515">
    <property type="term" value="P:protein quality control for misfolded or incompletely synthesized proteins"/>
    <property type="evidence" value="ECO:0007669"/>
    <property type="project" value="UniProtKB-UniRule"/>
</dbReference>
<dbReference type="InterPro" id="IPR003111">
    <property type="entry name" value="Lon_prtase_N"/>
</dbReference>
<evidence type="ECO:0000256" key="4">
    <source>
        <dbReference type="ARBA" id="ARBA00022741"/>
    </source>
</evidence>
<dbReference type="Gene3D" id="1.10.8.60">
    <property type="match status" value="1"/>
</dbReference>
<dbReference type="Pfam" id="PF00004">
    <property type="entry name" value="AAA"/>
    <property type="match status" value="1"/>
</dbReference>
<dbReference type="Pfam" id="PF05362">
    <property type="entry name" value="Lon_C"/>
    <property type="match status" value="1"/>
</dbReference>
<proteinExistence type="evidence at transcript level"/>
<dbReference type="InterPro" id="IPR003959">
    <property type="entry name" value="ATPase_AAA_core"/>
</dbReference>
<evidence type="ECO:0000256" key="12">
    <source>
        <dbReference type="PIRSR" id="PIRSR001174-1"/>
    </source>
</evidence>
<evidence type="ECO:0000256" key="9">
    <source>
        <dbReference type="ARBA" id="ARBA00050665"/>
    </source>
</evidence>
<dbReference type="SUPFAM" id="SSF88697">
    <property type="entry name" value="PUA domain-like"/>
    <property type="match status" value="1"/>
</dbReference>
<keyword evidence="5 10" id="KW-0378">Hydrolase</keyword>
<dbReference type="NCBIfam" id="TIGR00763">
    <property type="entry name" value="lon"/>
    <property type="match status" value="1"/>
</dbReference>
<evidence type="ECO:0000259" key="17">
    <source>
        <dbReference type="PROSITE" id="PS51787"/>
    </source>
</evidence>
<comment type="similarity">
    <text evidence="10 11 14 15">Belongs to the peptidase S16 family.</text>
</comment>
<dbReference type="PROSITE" id="PS01046">
    <property type="entry name" value="LON_SER"/>
    <property type="match status" value="1"/>
</dbReference>
<keyword evidence="3 10" id="KW-0645">Protease</keyword>
<dbReference type="CDD" id="cd19500">
    <property type="entry name" value="RecA-like_Lon"/>
    <property type="match status" value="1"/>
</dbReference>
<dbReference type="InterPro" id="IPR004815">
    <property type="entry name" value="Lon_bac/euk-typ"/>
</dbReference>
<feature type="active site" evidence="10 12">
    <location>
        <position position="771"/>
    </location>
</feature>
<dbReference type="AlphaFoldDB" id="A0AAE4VJZ3"/>
<dbReference type="SMART" id="SM00464">
    <property type="entry name" value="LON"/>
    <property type="match status" value="1"/>
</dbReference>
<dbReference type="PIRSF" id="PIRSF001174">
    <property type="entry name" value="Lon_proteas"/>
    <property type="match status" value="1"/>
</dbReference>
<dbReference type="InterPro" id="IPR027543">
    <property type="entry name" value="Lon_bac"/>
</dbReference>
<keyword evidence="6 10" id="KW-0720">Serine protease</keyword>
<comment type="subunit">
    <text evidence="10 11">Homohexamer. Organized in a ring with a central cavity.</text>
</comment>
<evidence type="ECO:0000256" key="6">
    <source>
        <dbReference type="ARBA" id="ARBA00022825"/>
    </source>
</evidence>
<comment type="subcellular location">
    <subcellularLocation>
        <location evidence="1 10 11">Cytoplasm</location>
    </subcellularLocation>
</comment>
<organism evidence="18 19">
    <name type="scientific">Lyticum sinuosum</name>
    <dbReference type="NCBI Taxonomy" id="1332059"/>
    <lineage>
        <taxon>Bacteria</taxon>
        <taxon>Pseudomonadati</taxon>
        <taxon>Pseudomonadota</taxon>
        <taxon>Alphaproteobacteria</taxon>
        <taxon>Rickettsiales</taxon>
        <taxon>Lyticum</taxon>
    </lineage>
</organism>
<evidence type="ECO:0000256" key="14">
    <source>
        <dbReference type="PROSITE-ProRule" id="PRU01122"/>
    </source>
</evidence>
<dbReference type="GO" id="GO:0034605">
    <property type="term" value="P:cellular response to heat"/>
    <property type="evidence" value="ECO:0007669"/>
    <property type="project" value="UniProtKB-UniRule"/>
</dbReference>
<evidence type="ECO:0000256" key="1">
    <source>
        <dbReference type="ARBA" id="ARBA00004496"/>
    </source>
</evidence>
<dbReference type="Pfam" id="PF02190">
    <property type="entry name" value="LON_substr_bdg"/>
    <property type="match status" value="1"/>
</dbReference>
<comment type="function">
    <text evidence="10">ATP-dependent serine protease that mediates the selective degradation of mutant and abnormal proteins as well as certain short-lived regulatory proteins. Required for cellular homeostasis and for survival from DNA damage and developmental changes induced by stress. Degrades polypeptides processively to yield small peptide fragments that are 5 to 10 amino acids long. Binds to DNA in a double-stranded, site-specific manner.</text>
</comment>
<dbReference type="InterPro" id="IPR027417">
    <property type="entry name" value="P-loop_NTPase"/>
</dbReference>
<dbReference type="Gene3D" id="3.30.230.10">
    <property type="match status" value="1"/>
</dbReference>
<dbReference type="InterPro" id="IPR008268">
    <property type="entry name" value="Peptidase_S16_AS"/>
</dbReference>
<keyword evidence="2 10" id="KW-0963">Cytoplasm</keyword>
<dbReference type="EMBL" id="JARGYU010000002">
    <property type="protein sequence ID" value="MDZ5761365.1"/>
    <property type="molecule type" value="Genomic_DNA"/>
</dbReference>
<dbReference type="InterPro" id="IPR020568">
    <property type="entry name" value="Ribosomal_Su5_D2-typ_SF"/>
</dbReference>
<dbReference type="PROSITE" id="PS51786">
    <property type="entry name" value="LON_PROTEOLYTIC"/>
    <property type="match status" value="1"/>
</dbReference>
<evidence type="ECO:0000259" key="16">
    <source>
        <dbReference type="PROSITE" id="PS51786"/>
    </source>
</evidence>
<dbReference type="Gene3D" id="2.30.130.40">
    <property type="entry name" value="LON domain-like"/>
    <property type="match status" value="1"/>
</dbReference>
<gene>
    <name evidence="10" type="primary">lon</name>
    <name evidence="18" type="ORF">Lyticum_00538</name>
</gene>
<evidence type="ECO:0000313" key="18">
    <source>
        <dbReference type="EMBL" id="MDZ5761365.1"/>
    </source>
</evidence>
<dbReference type="SUPFAM" id="SSF54211">
    <property type="entry name" value="Ribosomal protein S5 domain 2-like"/>
    <property type="match status" value="1"/>
</dbReference>
<comment type="induction">
    <text evidence="10">By heat shock.</text>
</comment>
<dbReference type="InterPro" id="IPR008269">
    <property type="entry name" value="Lon_proteolytic"/>
</dbReference>
<dbReference type="InterPro" id="IPR015947">
    <property type="entry name" value="PUA-like_sf"/>
</dbReference>
<dbReference type="Pfam" id="PF22667">
    <property type="entry name" value="Lon_lid"/>
    <property type="match status" value="1"/>
</dbReference>
<keyword evidence="19" id="KW-1185">Reference proteome</keyword>
<dbReference type="InterPro" id="IPR054594">
    <property type="entry name" value="Lon_lid"/>
</dbReference>
<dbReference type="InterPro" id="IPR014721">
    <property type="entry name" value="Ribsml_uS5_D2-typ_fold_subgr"/>
</dbReference>
<dbReference type="GO" id="GO:0005737">
    <property type="term" value="C:cytoplasm"/>
    <property type="evidence" value="ECO:0007669"/>
    <property type="project" value="UniProtKB-SubCell"/>
</dbReference>
<evidence type="ECO:0000313" key="19">
    <source>
        <dbReference type="Proteomes" id="UP001289135"/>
    </source>
</evidence>
<dbReference type="GO" id="GO:0016887">
    <property type="term" value="F:ATP hydrolysis activity"/>
    <property type="evidence" value="ECO:0007669"/>
    <property type="project" value="UniProtKB-UniRule"/>
</dbReference>
<evidence type="ECO:0000256" key="2">
    <source>
        <dbReference type="ARBA" id="ARBA00022490"/>
    </source>
</evidence>
<evidence type="ECO:0000256" key="13">
    <source>
        <dbReference type="PIRSR" id="PIRSR001174-2"/>
    </source>
</evidence>
<evidence type="ECO:0000256" key="5">
    <source>
        <dbReference type="ARBA" id="ARBA00022801"/>
    </source>
</evidence>
<evidence type="ECO:0000256" key="15">
    <source>
        <dbReference type="RuleBase" id="RU000591"/>
    </source>
</evidence>
<dbReference type="GO" id="GO:0005524">
    <property type="term" value="F:ATP binding"/>
    <property type="evidence" value="ECO:0007669"/>
    <property type="project" value="UniProtKB-UniRule"/>
</dbReference>